<dbReference type="InterPro" id="IPR004327">
    <property type="entry name" value="Phstyr_phstse_ac"/>
</dbReference>
<evidence type="ECO:0000256" key="2">
    <source>
        <dbReference type="ARBA" id="ARBA00004123"/>
    </source>
</evidence>
<sequence>MLASDEINPISYSYPAIMNQWSEPSKKIFETGDVKSFEKSIAFRELVQILNKIVLAVQDIKVPPGVLDPAIVTRDITVLDSDNSATSVQEAHAYQENVGVMLRILHDLEQTIDDTPPVKGPTRFGNIAFRTWHEKVEHVLNSLTTLRPPAGLNIDEFLIEARYYLANSFGSKIRIDYGTGHELSYLAFVGALMRYDILKSPTGEELLVLFSKYYDLVRRLILVYNLEPAGSHGVWGLDDHFHLIYILGASQFCNDATAPSVRSILSRDVLNGYKTSNLYVNAIAFIFKLKSGPFNEHSPILNDIHVSVFLWTKVRQGLLKMYMVEVLGKLPVIQHFWFGDKLYPWADSTSMKQLPVNYSEDAKSANTTIDKGNSAGTSAPWAKPGIHQNTTYTRR</sequence>
<evidence type="ECO:0000256" key="3">
    <source>
        <dbReference type="ARBA" id="ARBA00004496"/>
    </source>
</evidence>
<keyword evidence="6 9" id="KW-0697">Rotamase</keyword>
<gene>
    <name evidence="11" type="ORF">FOB60_003353</name>
</gene>
<dbReference type="InterPro" id="IPR037218">
    <property type="entry name" value="PTPA_sf"/>
</dbReference>
<reference evidence="11" key="1">
    <citation type="submission" date="2020-03" db="EMBL/GenBank/DDBJ databases">
        <title>FDA dAtabase for Regulatory Grade micrObial Sequences (FDA-ARGOS): Supporting development and validation of Infectious Disease Dx tests.</title>
        <authorList>
            <person name="Campos J."/>
            <person name="Goldberg B."/>
            <person name="Tallon L."/>
            <person name="Sadzewicz L."/>
            <person name="Vavikolanu K."/>
            <person name="Mehta A."/>
            <person name="Aluvathingal J."/>
            <person name="Nadendla S."/>
            <person name="Nandy P."/>
            <person name="Geyer C."/>
            <person name="Yan Y."/>
            <person name="Sichtig H."/>
        </authorList>
    </citation>
    <scope>NUCLEOTIDE SEQUENCE [LARGE SCALE GENOMIC DNA]</scope>
    <source>
        <strain evidence="11">FDAARGOS_652</strain>
    </source>
</reference>
<keyword evidence="8" id="KW-0539">Nucleus</keyword>
<dbReference type="Pfam" id="PF03095">
    <property type="entry name" value="PTPA"/>
    <property type="match status" value="1"/>
</dbReference>
<dbReference type="GO" id="GO:0000785">
    <property type="term" value="C:chromatin"/>
    <property type="evidence" value="ECO:0007669"/>
    <property type="project" value="EnsemblFungi"/>
</dbReference>
<dbReference type="GO" id="GO:0006281">
    <property type="term" value="P:DNA repair"/>
    <property type="evidence" value="ECO:0007669"/>
    <property type="project" value="EnsemblFungi"/>
</dbReference>
<keyword evidence="7 9" id="KW-0413">Isomerase</keyword>
<proteinExistence type="inferred from homology"/>
<dbReference type="GO" id="GO:0006357">
    <property type="term" value="P:regulation of transcription by RNA polymerase II"/>
    <property type="evidence" value="ECO:0007669"/>
    <property type="project" value="EnsemblFungi"/>
</dbReference>
<dbReference type="GO" id="GO:0005737">
    <property type="term" value="C:cytoplasm"/>
    <property type="evidence" value="ECO:0007669"/>
    <property type="project" value="UniProtKB-SubCell"/>
</dbReference>
<dbReference type="OrthoDB" id="16120at2759"/>
<keyword evidence="5 9" id="KW-0963">Cytoplasm</keyword>
<dbReference type="GO" id="GO:0006914">
    <property type="term" value="P:autophagy"/>
    <property type="evidence" value="ECO:0007669"/>
    <property type="project" value="EnsemblFungi"/>
</dbReference>
<dbReference type="InterPro" id="IPR043170">
    <property type="entry name" value="PTPA_C_lid"/>
</dbReference>
<dbReference type="EC" id="5.2.1.8" evidence="9"/>
<evidence type="ECO:0000256" key="7">
    <source>
        <dbReference type="ARBA" id="ARBA00023235"/>
    </source>
</evidence>
<dbReference type="CDD" id="cd04087">
    <property type="entry name" value="PTPA"/>
    <property type="match status" value="1"/>
</dbReference>
<dbReference type="Gene3D" id="1.20.120.1150">
    <property type="match status" value="1"/>
</dbReference>
<dbReference type="AlphaFoldDB" id="A0A8X7TB02"/>
<dbReference type="EMBL" id="JABWAB010000004">
    <property type="protein sequence ID" value="KAF6053097.1"/>
    <property type="molecule type" value="Genomic_DNA"/>
</dbReference>
<dbReference type="GO" id="GO:0000082">
    <property type="term" value="P:G1/S transition of mitotic cell cycle"/>
    <property type="evidence" value="ECO:0007669"/>
    <property type="project" value="EnsemblFungi"/>
</dbReference>
<comment type="caution">
    <text evidence="11">The sequence shown here is derived from an EMBL/GenBank/DDBJ whole genome shotgun (WGS) entry which is preliminary data.</text>
</comment>
<dbReference type="PIRSF" id="PIRSF016325">
    <property type="entry name" value="Phstyr_phstse_ac"/>
    <property type="match status" value="1"/>
</dbReference>
<dbReference type="SUPFAM" id="SSF140984">
    <property type="entry name" value="PTPA-like"/>
    <property type="match status" value="1"/>
</dbReference>
<dbReference type="GO" id="GO:0007052">
    <property type="term" value="P:mitotic spindle organization"/>
    <property type="evidence" value="ECO:0007669"/>
    <property type="project" value="EnsemblFungi"/>
</dbReference>
<comment type="function">
    <text evidence="9">PPIases accelerate the folding of proteins. It catalyzes the cis-trans isomerization of proline imidic peptide bonds in oligopeptides.</text>
</comment>
<evidence type="ECO:0000256" key="8">
    <source>
        <dbReference type="ARBA" id="ARBA00023242"/>
    </source>
</evidence>
<dbReference type="GO" id="GO:0005634">
    <property type="term" value="C:nucleus"/>
    <property type="evidence" value="ECO:0007669"/>
    <property type="project" value="UniProtKB-SubCell"/>
</dbReference>
<feature type="region of interest" description="Disordered" evidence="10">
    <location>
        <begin position="369"/>
        <end position="395"/>
    </location>
</feature>
<comment type="subcellular location">
    <subcellularLocation>
        <location evidence="3 9">Cytoplasm</location>
    </subcellularLocation>
    <subcellularLocation>
        <location evidence="2">Nucleus</location>
    </subcellularLocation>
</comment>
<comment type="catalytic activity">
    <reaction evidence="1 9">
        <text>[protein]-peptidylproline (omega=180) = [protein]-peptidylproline (omega=0)</text>
        <dbReference type="Rhea" id="RHEA:16237"/>
        <dbReference type="Rhea" id="RHEA-COMP:10747"/>
        <dbReference type="Rhea" id="RHEA-COMP:10748"/>
        <dbReference type="ChEBI" id="CHEBI:83833"/>
        <dbReference type="ChEBI" id="CHEBI:83834"/>
        <dbReference type="EC" id="5.2.1.8"/>
    </reaction>
</comment>
<dbReference type="GO" id="GO:0000159">
    <property type="term" value="C:protein phosphatase type 2A complex"/>
    <property type="evidence" value="ECO:0007669"/>
    <property type="project" value="EnsemblFungi"/>
</dbReference>
<protein>
    <recommendedName>
        <fullName evidence="9">Serine/threonine-protein phosphatase 2A activator</fullName>
        <ecNumber evidence="9">5.2.1.8</ecNumber>
    </recommendedName>
    <alternativeName>
        <fullName evidence="9">Phosphotyrosyl phosphatase activator</fullName>
    </alternativeName>
</protein>
<dbReference type="PANTHER" id="PTHR10012:SF3">
    <property type="entry name" value="SERINE_THREONINE-PROTEIN PHOSPHATASE 2A ACTIVATOR 1"/>
    <property type="match status" value="1"/>
</dbReference>
<evidence type="ECO:0000256" key="10">
    <source>
        <dbReference type="SAM" id="MobiDB-lite"/>
    </source>
</evidence>
<evidence type="ECO:0000256" key="5">
    <source>
        <dbReference type="ARBA" id="ARBA00022490"/>
    </source>
</evidence>
<evidence type="ECO:0000256" key="6">
    <source>
        <dbReference type="ARBA" id="ARBA00023110"/>
    </source>
</evidence>
<organism evidence="11 12">
    <name type="scientific">Candida parapsilosis</name>
    <name type="common">Yeast</name>
    <dbReference type="NCBI Taxonomy" id="5480"/>
    <lineage>
        <taxon>Eukaryota</taxon>
        <taxon>Fungi</taxon>
        <taxon>Dikarya</taxon>
        <taxon>Ascomycota</taxon>
        <taxon>Saccharomycotina</taxon>
        <taxon>Pichiomycetes</taxon>
        <taxon>Debaryomycetaceae</taxon>
        <taxon>Candida/Lodderomyces clade</taxon>
        <taxon>Candida</taxon>
    </lineage>
</organism>
<evidence type="ECO:0000313" key="11">
    <source>
        <dbReference type="EMBL" id="KAF6053097.1"/>
    </source>
</evidence>
<evidence type="ECO:0000256" key="9">
    <source>
        <dbReference type="RuleBase" id="RU361210"/>
    </source>
</evidence>
<dbReference type="GO" id="GO:0003755">
    <property type="term" value="F:peptidyl-prolyl cis-trans isomerase activity"/>
    <property type="evidence" value="ECO:0007669"/>
    <property type="project" value="UniProtKB-KW"/>
</dbReference>
<evidence type="ECO:0000256" key="1">
    <source>
        <dbReference type="ARBA" id="ARBA00000971"/>
    </source>
</evidence>
<dbReference type="GO" id="GO:0008160">
    <property type="term" value="F:protein tyrosine phosphatase activator activity"/>
    <property type="evidence" value="ECO:0007669"/>
    <property type="project" value="TreeGrafter"/>
</dbReference>
<evidence type="ECO:0000256" key="4">
    <source>
        <dbReference type="ARBA" id="ARBA00011019"/>
    </source>
</evidence>
<dbReference type="Proteomes" id="UP000590412">
    <property type="component" value="Unassembled WGS sequence"/>
</dbReference>
<comment type="similarity">
    <text evidence="4 9">Belongs to the PTPA-type PPIase family.</text>
</comment>
<dbReference type="PANTHER" id="PTHR10012">
    <property type="entry name" value="SERINE/THREONINE-PROTEIN PHOSPHATASE 2A REGULATORY SUBUNIT B"/>
    <property type="match status" value="1"/>
</dbReference>
<name>A0A8X7TB02_CANPA</name>
<evidence type="ECO:0000313" key="12">
    <source>
        <dbReference type="Proteomes" id="UP000590412"/>
    </source>
</evidence>
<accession>A0A8X7TB02</accession>